<keyword evidence="1" id="KW-0732">Signal</keyword>
<dbReference type="PANTHER" id="PTHR43798">
    <property type="entry name" value="MONOACYLGLYCEROL LIPASE"/>
    <property type="match status" value="1"/>
</dbReference>
<dbReference type="SUPFAM" id="SSF53474">
    <property type="entry name" value="alpha/beta-Hydrolases"/>
    <property type="match status" value="1"/>
</dbReference>
<comment type="caution">
    <text evidence="3">The sequence shown here is derived from an EMBL/GenBank/DDBJ whole genome shotgun (WGS) entry which is preliminary data.</text>
</comment>
<sequence length="325" mass="35827">MALRPILAMISAGIATPAMADPMLADFSYGWPVARHAFESQREQVEMAYLDVRPQKPNGRTAVLLHGKNFCAGSWDATIRALSGAGYRVIAPDQIGFCKSSKPGRYQYGLHTLAANTHELLSALKVEKPVLIGHSMGGMLAMRYALQYPKELSQLVLVNPLGLEDWRAMGVPNATVDALYATERKTTRASIKAYQQSTYYAGEWRADYDRWVDMLASMYQGPGGDVVAWHQALTADMVFNQPVIHEIERIAVPTVLMIGEKDNTAIGKNRADKALQARLGDYPRLARAAASRIPGSRLVTYPNYGHSPQVQGPTEFHADLLKALR</sequence>
<dbReference type="GO" id="GO:0016020">
    <property type="term" value="C:membrane"/>
    <property type="evidence" value="ECO:0007669"/>
    <property type="project" value="TreeGrafter"/>
</dbReference>
<dbReference type="InterPro" id="IPR000073">
    <property type="entry name" value="AB_hydrolase_1"/>
</dbReference>
<evidence type="ECO:0000313" key="4">
    <source>
        <dbReference type="Proteomes" id="UP000465810"/>
    </source>
</evidence>
<evidence type="ECO:0000313" key="3">
    <source>
        <dbReference type="EMBL" id="MYM00137.1"/>
    </source>
</evidence>
<keyword evidence="4" id="KW-1185">Reference proteome</keyword>
<accession>A0A7X4GK37</accession>
<dbReference type="InterPro" id="IPR029058">
    <property type="entry name" value="AB_hydrolase_fold"/>
</dbReference>
<gene>
    <name evidence="3" type="ORF">GR702_20485</name>
</gene>
<dbReference type="InterPro" id="IPR050266">
    <property type="entry name" value="AB_hydrolase_sf"/>
</dbReference>
<dbReference type="Proteomes" id="UP000465810">
    <property type="component" value="Unassembled WGS sequence"/>
</dbReference>
<dbReference type="GO" id="GO:0047372">
    <property type="term" value="F:monoacylglycerol lipase activity"/>
    <property type="evidence" value="ECO:0007669"/>
    <property type="project" value="TreeGrafter"/>
</dbReference>
<evidence type="ECO:0000256" key="1">
    <source>
        <dbReference type="SAM" id="SignalP"/>
    </source>
</evidence>
<organism evidence="3 4">
    <name type="scientific">Novosphingobium silvae</name>
    <dbReference type="NCBI Taxonomy" id="2692619"/>
    <lineage>
        <taxon>Bacteria</taxon>
        <taxon>Pseudomonadati</taxon>
        <taxon>Pseudomonadota</taxon>
        <taxon>Alphaproteobacteria</taxon>
        <taxon>Sphingomonadales</taxon>
        <taxon>Sphingomonadaceae</taxon>
        <taxon>Novosphingobium</taxon>
    </lineage>
</organism>
<name>A0A7X4GK37_9SPHN</name>
<keyword evidence="3" id="KW-0378">Hydrolase</keyword>
<evidence type="ECO:0000259" key="2">
    <source>
        <dbReference type="Pfam" id="PF00561"/>
    </source>
</evidence>
<dbReference type="PRINTS" id="PR00111">
    <property type="entry name" value="ABHYDROLASE"/>
</dbReference>
<dbReference type="EMBL" id="WVTD01000029">
    <property type="protein sequence ID" value="MYM00137.1"/>
    <property type="molecule type" value="Genomic_DNA"/>
</dbReference>
<feature type="domain" description="AB hydrolase-1" evidence="2">
    <location>
        <begin position="63"/>
        <end position="313"/>
    </location>
</feature>
<dbReference type="AlphaFoldDB" id="A0A7X4GK37"/>
<dbReference type="GO" id="GO:0046464">
    <property type="term" value="P:acylglycerol catabolic process"/>
    <property type="evidence" value="ECO:0007669"/>
    <property type="project" value="TreeGrafter"/>
</dbReference>
<dbReference type="Pfam" id="PF00561">
    <property type="entry name" value="Abhydrolase_1"/>
    <property type="match status" value="1"/>
</dbReference>
<dbReference type="Gene3D" id="3.40.50.1820">
    <property type="entry name" value="alpha/beta hydrolase"/>
    <property type="match status" value="1"/>
</dbReference>
<feature type="chain" id="PRO_5031072956" evidence="1">
    <location>
        <begin position="21"/>
        <end position="325"/>
    </location>
</feature>
<feature type="signal peptide" evidence="1">
    <location>
        <begin position="1"/>
        <end position="20"/>
    </location>
</feature>
<protein>
    <submittedName>
        <fullName evidence="3">Alpha/beta fold hydrolase</fullName>
    </submittedName>
</protein>
<dbReference type="PANTHER" id="PTHR43798:SF33">
    <property type="entry name" value="HYDROLASE, PUTATIVE (AFU_ORTHOLOGUE AFUA_2G14860)-RELATED"/>
    <property type="match status" value="1"/>
</dbReference>
<proteinExistence type="predicted"/>
<reference evidence="3 4" key="1">
    <citation type="submission" date="2019-12" db="EMBL/GenBank/DDBJ databases">
        <authorList>
            <person name="Feng G."/>
            <person name="Zhu H."/>
        </authorList>
    </citation>
    <scope>NUCLEOTIDE SEQUENCE [LARGE SCALE GENOMIC DNA]</scope>
    <source>
        <strain evidence="3 4">FGD1</strain>
    </source>
</reference>
<dbReference type="RefSeq" id="WP_160987404.1">
    <property type="nucleotide sequence ID" value="NZ_WVTD01000029.1"/>
</dbReference>